<feature type="transmembrane region" description="Helical" evidence="9">
    <location>
        <begin position="346"/>
        <end position="367"/>
    </location>
</feature>
<evidence type="ECO:0000313" key="12">
    <source>
        <dbReference type="Proteomes" id="UP000788262"/>
    </source>
</evidence>
<evidence type="ECO:0000256" key="6">
    <source>
        <dbReference type="ARBA" id="ARBA00022989"/>
    </source>
</evidence>
<feature type="transmembrane region" description="Helical" evidence="9">
    <location>
        <begin position="20"/>
        <end position="39"/>
    </location>
</feature>
<evidence type="ECO:0000259" key="10">
    <source>
        <dbReference type="Pfam" id="PF02366"/>
    </source>
</evidence>
<evidence type="ECO:0000256" key="9">
    <source>
        <dbReference type="SAM" id="Phobius"/>
    </source>
</evidence>
<name>A0ABS2VYK3_STRAS</name>
<evidence type="ECO:0000256" key="1">
    <source>
        <dbReference type="ARBA" id="ARBA00004651"/>
    </source>
</evidence>
<keyword evidence="6 9" id="KW-1133">Transmembrane helix</keyword>
<dbReference type="RefSeq" id="WP_205386353.1">
    <property type="nucleotide sequence ID" value="NZ_JAFFZS010000035.1"/>
</dbReference>
<feature type="transmembrane region" description="Helical" evidence="9">
    <location>
        <begin position="204"/>
        <end position="222"/>
    </location>
</feature>
<feature type="transmembrane region" description="Helical" evidence="9">
    <location>
        <begin position="153"/>
        <end position="170"/>
    </location>
</feature>
<feature type="domain" description="ArnT-like N-terminal" evidence="10">
    <location>
        <begin position="103"/>
        <end position="220"/>
    </location>
</feature>
<proteinExistence type="predicted"/>
<dbReference type="Pfam" id="PF02366">
    <property type="entry name" value="PMT"/>
    <property type="match status" value="1"/>
</dbReference>
<sequence>MTVAAAARVRTLPRQTSRRVPTPVLAGGVFLLALALRLVNVGRSADLFVDELIYRQLGVSAAQGGFPRTSEGLFFLHPPGYFYVEAGWGKLVGFGPDLVTGVYQARLVNVLLGAATAVLVLLLVTMAGSRTTGVVAALLFALDPYIIRQNDRVMLDTQAMLFVLAGYLVLLTLSREPLPGRPRLRAAAAGLLFGLALLTKDHAALITLLPLLIALSLGWGAPRRLMLTTLGTSVLPYGLYVGLVALCGHIVPFWHAKYHGAARLIGVVQESGFNAPGTPSLSSRLADQATTYASTYALLLVGPIALVVLLRRKDPVLRMLGLFHLCAGLTLLFALAHGTLEEQALYLLIVPTLVTLGAALSVGMQWYRQRDGRAVRRRVLLVATAGFVTAALAFSGTSYAKVRTGRDDGYAQLRDYMDKHVPAGSAVIAADGGASGGVSSWALRDKYKVGDWVTREDRSRAHARYLVVPWKVIDQGYGRMDAGTAQRLAGEGRLVFSFPGRSYGTLALYKLPLPPGTERAPAPSAAGDVRTGTGHGR</sequence>
<keyword evidence="4" id="KW-0808">Transferase</keyword>
<keyword evidence="12" id="KW-1185">Reference proteome</keyword>
<keyword evidence="2" id="KW-1003">Cell membrane</keyword>
<dbReference type="Proteomes" id="UP000788262">
    <property type="component" value="Unassembled WGS sequence"/>
</dbReference>
<feature type="transmembrane region" description="Helical" evidence="9">
    <location>
        <begin position="379"/>
        <end position="400"/>
    </location>
</feature>
<keyword evidence="3" id="KW-0328">Glycosyltransferase</keyword>
<evidence type="ECO:0000256" key="2">
    <source>
        <dbReference type="ARBA" id="ARBA00022475"/>
    </source>
</evidence>
<reference evidence="11 12" key="1">
    <citation type="submission" date="2021-02" db="EMBL/GenBank/DDBJ databases">
        <title>Whole genome sequencing of Streptomyces actuosus VRA1.</title>
        <authorList>
            <person name="Sen G."/>
            <person name="Sen A."/>
        </authorList>
    </citation>
    <scope>NUCLEOTIDE SEQUENCE [LARGE SCALE GENOMIC DNA]</scope>
    <source>
        <strain evidence="11 12">VRA1</strain>
    </source>
</reference>
<dbReference type="EMBL" id="JAFFZS010000035">
    <property type="protein sequence ID" value="MBN0048227.1"/>
    <property type="molecule type" value="Genomic_DNA"/>
</dbReference>
<dbReference type="PANTHER" id="PTHR33908:SF11">
    <property type="entry name" value="MEMBRANE PROTEIN"/>
    <property type="match status" value="1"/>
</dbReference>
<gene>
    <name evidence="11" type="ORF">JS756_29785</name>
</gene>
<dbReference type="PANTHER" id="PTHR33908">
    <property type="entry name" value="MANNOSYLTRANSFERASE YKCB-RELATED"/>
    <property type="match status" value="1"/>
</dbReference>
<dbReference type="InterPro" id="IPR003342">
    <property type="entry name" value="ArnT-like_N"/>
</dbReference>
<evidence type="ECO:0000313" key="11">
    <source>
        <dbReference type="EMBL" id="MBN0048227.1"/>
    </source>
</evidence>
<evidence type="ECO:0000256" key="4">
    <source>
        <dbReference type="ARBA" id="ARBA00022679"/>
    </source>
</evidence>
<evidence type="ECO:0000256" key="7">
    <source>
        <dbReference type="ARBA" id="ARBA00023136"/>
    </source>
</evidence>
<comment type="caution">
    <text evidence="11">The sequence shown here is derived from an EMBL/GenBank/DDBJ whole genome shotgun (WGS) entry which is preliminary data.</text>
</comment>
<keyword evidence="5 9" id="KW-0812">Transmembrane</keyword>
<feature type="region of interest" description="Disordered" evidence="8">
    <location>
        <begin position="517"/>
        <end position="537"/>
    </location>
</feature>
<evidence type="ECO:0000256" key="3">
    <source>
        <dbReference type="ARBA" id="ARBA00022676"/>
    </source>
</evidence>
<feature type="transmembrane region" description="Helical" evidence="9">
    <location>
        <begin position="234"/>
        <end position="254"/>
    </location>
</feature>
<evidence type="ECO:0000256" key="5">
    <source>
        <dbReference type="ARBA" id="ARBA00022692"/>
    </source>
</evidence>
<dbReference type="InterPro" id="IPR050297">
    <property type="entry name" value="LipidA_mod_glycosyltrf_83"/>
</dbReference>
<evidence type="ECO:0000256" key="8">
    <source>
        <dbReference type="SAM" id="MobiDB-lite"/>
    </source>
</evidence>
<feature type="transmembrane region" description="Helical" evidence="9">
    <location>
        <begin position="322"/>
        <end position="340"/>
    </location>
</feature>
<feature type="transmembrane region" description="Helical" evidence="9">
    <location>
        <begin position="103"/>
        <end position="124"/>
    </location>
</feature>
<accession>A0ABS2VYK3</accession>
<organism evidence="11 12">
    <name type="scientific">Streptomyces actuosus</name>
    <dbReference type="NCBI Taxonomy" id="1885"/>
    <lineage>
        <taxon>Bacteria</taxon>
        <taxon>Bacillati</taxon>
        <taxon>Actinomycetota</taxon>
        <taxon>Actinomycetes</taxon>
        <taxon>Kitasatosporales</taxon>
        <taxon>Streptomycetaceae</taxon>
        <taxon>Streptomyces</taxon>
    </lineage>
</organism>
<comment type="subcellular location">
    <subcellularLocation>
        <location evidence="1">Cell membrane</location>
        <topology evidence="1">Multi-pass membrane protein</topology>
    </subcellularLocation>
</comment>
<protein>
    <submittedName>
        <fullName evidence="11">Phospholipid carrier-dependent glycosyltransferase</fullName>
    </submittedName>
</protein>
<feature type="transmembrane region" description="Helical" evidence="9">
    <location>
        <begin position="289"/>
        <end position="310"/>
    </location>
</feature>
<keyword evidence="7 9" id="KW-0472">Membrane</keyword>